<organism evidence="1 2">
    <name type="scientific">Flavobacterium hankyongi</name>
    <dbReference type="NCBI Taxonomy" id="1176532"/>
    <lineage>
        <taxon>Bacteria</taxon>
        <taxon>Pseudomonadati</taxon>
        <taxon>Bacteroidota</taxon>
        <taxon>Flavobacteriia</taxon>
        <taxon>Flavobacteriales</taxon>
        <taxon>Flavobacteriaceae</taxon>
        <taxon>Flavobacterium</taxon>
    </lineage>
</organism>
<dbReference type="Pfam" id="PF09601">
    <property type="entry name" value="DUF2459"/>
    <property type="match status" value="1"/>
</dbReference>
<comment type="caution">
    <text evidence="1">The sequence shown here is derived from an EMBL/GenBank/DDBJ whole genome shotgun (WGS) entry which is preliminary data.</text>
</comment>
<dbReference type="Proteomes" id="UP001500141">
    <property type="component" value="Unassembled WGS sequence"/>
</dbReference>
<gene>
    <name evidence="1" type="ORF">GCM10023230_19360</name>
</gene>
<name>A0ABP8ZYS3_9FLAO</name>
<evidence type="ECO:0000313" key="2">
    <source>
        <dbReference type="Proteomes" id="UP001500141"/>
    </source>
</evidence>
<accession>A0ABP8ZYS3</accession>
<evidence type="ECO:0008006" key="3">
    <source>
        <dbReference type="Google" id="ProtNLM"/>
    </source>
</evidence>
<proteinExistence type="predicted"/>
<dbReference type="EMBL" id="BAABIP010000017">
    <property type="protein sequence ID" value="GAA4769485.1"/>
    <property type="molecule type" value="Genomic_DNA"/>
</dbReference>
<protein>
    <recommendedName>
        <fullName evidence="3">DUF2459 domain-containing protein</fullName>
    </recommendedName>
</protein>
<dbReference type="InterPro" id="IPR011727">
    <property type="entry name" value="CHP02117"/>
</dbReference>
<keyword evidence="2" id="KW-1185">Reference proteome</keyword>
<evidence type="ECO:0000313" key="1">
    <source>
        <dbReference type="EMBL" id="GAA4769485.1"/>
    </source>
</evidence>
<reference evidence="2" key="1">
    <citation type="journal article" date="2019" name="Int. J. Syst. Evol. Microbiol.">
        <title>The Global Catalogue of Microorganisms (GCM) 10K type strain sequencing project: providing services to taxonomists for standard genome sequencing and annotation.</title>
        <authorList>
            <consortium name="The Broad Institute Genomics Platform"/>
            <consortium name="The Broad Institute Genome Sequencing Center for Infectious Disease"/>
            <person name="Wu L."/>
            <person name="Ma J."/>
        </authorList>
    </citation>
    <scope>NUCLEOTIDE SEQUENCE [LARGE SCALE GENOMIC DNA]</scope>
    <source>
        <strain evidence="2">JCM 18198</strain>
    </source>
</reference>
<sequence>MKLSTALKAAIGFSTSAIHATFYKSLKENNNCKKIIVSEAEYQKLIDYINDSFQLDSDNYMKIETNAVYGKNDAFYEAKGSYSLFHTCNTWTNNALKASNQKAALWTATDTGILYHY</sequence>